<proteinExistence type="predicted"/>
<gene>
    <name evidence="2" type="ORF">DVR09_10500</name>
</gene>
<dbReference type="EMBL" id="CP031357">
    <property type="protein sequence ID" value="AXK42701.1"/>
    <property type="molecule type" value="Genomic_DNA"/>
</dbReference>
<evidence type="ECO:0000256" key="1">
    <source>
        <dbReference type="SAM" id="SignalP"/>
    </source>
</evidence>
<accession>A0A345YFJ9</accession>
<dbReference type="Proteomes" id="UP000254508">
    <property type="component" value="Chromosome"/>
</dbReference>
<evidence type="ECO:0000313" key="3">
    <source>
        <dbReference type="Proteomes" id="UP000254508"/>
    </source>
</evidence>
<protein>
    <submittedName>
        <fullName evidence="2">Uncharacterized protein</fullName>
    </submittedName>
</protein>
<sequence>MVIAQRFLLTPLLALSVLAACEGAPDIASEGGTPVRCALRGASDFASECRLVEIGHGGETYFVMRHPDGGFRKLAPADTPGGLVEFDGSQEAESVREGSTVTLTIGIDRYRWETLGDE</sequence>
<dbReference type="OrthoDB" id="5402191at2"/>
<dbReference type="KEGG" id="err:DVR09_10500"/>
<organism evidence="2 3">
    <name type="scientific">Erythrobacter aureus</name>
    <dbReference type="NCBI Taxonomy" id="2182384"/>
    <lineage>
        <taxon>Bacteria</taxon>
        <taxon>Pseudomonadati</taxon>
        <taxon>Pseudomonadota</taxon>
        <taxon>Alphaproteobacteria</taxon>
        <taxon>Sphingomonadales</taxon>
        <taxon>Erythrobacteraceae</taxon>
        <taxon>Erythrobacter/Porphyrobacter group</taxon>
        <taxon>Erythrobacter</taxon>
    </lineage>
</organism>
<reference evidence="3" key="1">
    <citation type="submission" date="2018-07" db="EMBL/GenBank/DDBJ databases">
        <title>Genome sequence of Erythrobacter strain YH-07, an antagonistic bacterium isolated from Yellow Sea.</title>
        <authorList>
            <person name="Tang T."/>
            <person name="Liu Q."/>
            <person name="Sun X."/>
        </authorList>
    </citation>
    <scope>NUCLEOTIDE SEQUENCE [LARGE SCALE GENOMIC DNA]</scope>
    <source>
        <strain evidence="3">YH-07</strain>
    </source>
</reference>
<keyword evidence="1" id="KW-0732">Signal</keyword>
<feature type="chain" id="PRO_5017004999" evidence="1">
    <location>
        <begin position="20"/>
        <end position="118"/>
    </location>
</feature>
<keyword evidence="3" id="KW-1185">Reference proteome</keyword>
<evidence type="ECO:0000313" key="2">
    <source>
        <dbReference type="EMBL" id="AXK42701.1"/>
    </source>
</evidence>
<name>A0A345YFJ9_9SPHN</name>
<dbReference type="PROSITE" id="PS51257">
    <property type="entry name" value="PROKAR_LIPOPROTEIN"/>
    <property type="match status" value="1"/>
</dbReference>
<dbReference type="RefSeq" id="WP_115416882.1">
    <property type="nucleotide sequence ID" value="NZ_CP031357.1"/>
</dbReference>
<dbReference type="AlphaFoldDB" id="A0A345YFJ9"/>
<feature type="signal peptide" evidence="1">
    <location>
        <begin position="1"/>
        <end position="19"/>
    </location>
</feature>